<dbReference type="VEuPathDB" id="VectorBase:RSAN_057758"/>
<feature type="compositionally biased region" description="Acidic residues" evidence="1">
    <location>
        <begin position="23"/>
        <end position="41"/>
    </location>
</feature>
<feature type="region of interest" description="Disordered" evidence="1">
    <location>
        <begin position="1"/>
        <end position="68"/>
    </location>
</feature>
<proteinExistence type="predicted"/>
<feature type="compositionally biased region" description="Polar residues" evidence="1">
    <location>
        <begin position="277"/>
        <end position="286"/>
    </location>
</feature>
<dbReference type="AlphaFoldDB" id="A0A9D4PUQ7"/>
<evidence type="ECO:0000313" key="3">
    <source>
        <dbReference type="Proteomes" id="UP000821837"/>
    </source>
</evidence>
<feature type="compositionally biased region" description="Polar residues" evidence="1">
    <location>
        <begin position="1"/>
        <end position="22"/>
    </location>
</feature>
<reference evidence="2" key="2">
    <citation type="submission" date="2021-09" db="EMBL/GenBank/DDBJ databases">
        <authorList>
            <person name="Jia N."/>
            <person name="Wang J."/>
            <person name="Shi W."/>
            <person name="Du L."/>
            <person name="Sun Y."/>
            <person name="Zhan W."/>
            <person name="Jiang J."/>
            <person name="Wang Q."/>
            <person name="Zhang B."/>
            <person name="Ji P."/>
            <person name="Sakyi L.B."/>
            <person name="Cui X."/>
            <person name="Yuan T."/>
            <person name="Jiang B."/>
            <person name="Yang W."/>
            <person name="Lam T.T.-Y."/>
            <person name="Chang Q."/>
            <person name="Ding S."/>
            <person name="Wang X."/>
            <person name="Zhu J."/>
            <person name="Ruan X."/>
            <person name="Zhao L."/>
            <person name="Wei J."/>
            <person name="Que T."/>
            <person name="Du C."/>
            <person name="Cheng J."/>
            <person name="Dai P."/>
            <person name="Han X."/>
            <person name="Huang E."/>
            <person name="Gao Y."/>
            <person name="Liu J."/>
            <person name="Shao H."/>
            <person name="Ye R."/>
            <person name="Li L."/>
            <person name="Wei W."/>
            <person name="Wang X."/>
            <person name="Wang C."/>
            <person name="Huo Q."/>
            <person name="Li W."/>
            <person name="Guo W."/>
            <person name="Chen H."/>
            <person name="Chen S."/>
            <person name="Zhou L."/>
            <person name="Zhou L."/>
            <person name="Ni X."/>
            <person name="Tian J."/>
            <person name="Zhou Y."/>
            <person name="Sheng Y."/>
            <person name="Liu T."/>
            <person name="Pan Y."/>
            <person name="Xia L."/>
            <person name="Li J."/>
            <person name="Zhao F."/>
            <person name="Cao W."/>
        </authorList>
    </citation>
    <scope>NUCLEOTIDE SEQUENCE</scope>
    <source>
        <strain evidence="2">Rsan-2018</strain>
        <tissue evidence="2">Larvae</tissue>
    </source>
</reference>
<evidence type="ECO:0000256" key="1">
    <source>
        <dbReference type="SAM" id="MobiDB-lite"/>
    </source>
</evidence>
<keyword evidence="3" id="KW-1185">Reference proteome</keyword>
<sequence>MKEDANSVSEGSVFKETNTSDESLVDQDTESYNTDQEDLVESDGSQRTEIDATNCTSSDTEIEEPEQCQPEVASFVDVDTAALMSDEGSSHSDMLHENLQPIIQRQIYHGQPALRQGSDSKVSTLLKELKQIASGSPSSSSTSSDAREKVVTLDAKQAQPSRQATVESTSVAASPLLSVTSASLSRQISVLPVATAGCSSKVTVLPVNVTVLPATSAATSSTITTNTTDASVAGGAKALPQASSSRASPHSILQKLQRNLGLTVRPVQQKEKLAKDSTATDGSPLQKNVPADVTTSSSETASVSRNNVIAIPSGLSITSAPARVSSADKAATKTAEQVAVIQLGKGNQRQLPLPTAKPTTAPTASTAPGMRVNMAALQQSTSAAAAQAALQRTVNASGSASRTVPPQQQRPVVYSRHVVDARPTQTSSAHPSPIVSRPVTIVASSGTAAPPASKTSTVTTTSQRLLLPRLPAGVVQPASTVPRQTVPKQPPVQAATSVAPVLVQATTLQDVRWSQHQQNQQLCLTVPGFRVVQSPSFQSRAVVVPPPPPLQWCGPTVAVGRPVSTNFHSHGEALRHKTLALWLGHTQVDSECFLGKPCQHSSQYCRSLHHTTDNPKFTLGPSSSAF</sequence>
<feature type="region of interest" description="Disordered" evidence="1">
    <location>
        <begin position="268"/>
        <end position="301"/>
    </location>
</feature>
<name>A0A9D4PUQ7_RHISA</name>
<dbReference type="EMBL" id="JABSTV010001250">
    <property type="protein sequence ID" value="KAH7955442.1"/>
    <property type="molecule type" value="Genomic_DNA"/>
</dbReference>
<protein>
    <submittedName>
        <fullName evidence="2">Uncharacterized protein</fullName>
    </submittedName>
</protein>
<evidence type="ECO:0000313" key="2">
    <source>
        <dbReference type="EMBL" id="KAH7955442.1"/>
    </source>
</evidence>
<reference evidence="2" key="1">
    <citation type="journal article" date="2020" name="Cell">
        <title>Large-Scale Comparative Analyses of Tick Genomes Elucidate Their Genetic Diversity and Vector Capacities.</title>
        <authorList>
            <consortium name="Tick Genome and Microbiome Consortium (TIGMIC)"/>
            <person name="Jia N."/>
            <person name="Wang J."/>
            <person name="Shi W."/>
            <person name="Du L."/>
            <person name="Sun Y."/>
            <person name="Zhan W."/>
            <person name="Jiang J.F."/>
            <person name="Wang Q."/>
            <person name="Zhang B."/>
            <person name="Ji P."/>
            <person name="Bell-Sakyi L."/>
            <person name="Cui X.M."/>
            <person name="Yuan T.T."/>
            <person name="Jiang B.G."/>
            <person name="Yang W.F."/>
            <person name="Lam T.T."/>
            <person name="Chang Q.C."/>
            <person name="Ding S.J."/>
            <person name="Wang X.J."/>
            <person name="Zhu J.G."/>
            <person name="Ruan X.D."/>
            <person name="Zhao L."/>
            <person name="Wei J.T."/>
            <person name="Ye R.Z."/>
            <person name="Que T.C."/>
            <person name="Du C.H."/>
            <person name="Zhou Y.H."/>
            <person name="Cheng J.X."/>
            <person name="Dai P.F."/>
            <person name="Guo W.B."/>
            <person name="Han X.H."/>
            <person name="Huang E.J."/>
            <person name="Li L.F."/>
            <person name="Wei W."/>
            <person name="Gao Y.C."/>
            <person name="Liu J.Z."/>
            <person name="Shao H.Z."/>
            <person name="Wang X."/>
            <person name="Wang C.C."/>
            <person name="Yang T.C."/>
            <person name="Huo Q.B."/>
            <person name="Li W."/>
            <person name="Chen H.Y."/>
            <person name="Chen S.E."/>
            <person name="Zhou L.G."/>
            <person name="Ni X.B."/>
            <person name="Tian J.H."/>
            <person name="Sheng Y."/>
            <person name="Liu T."/>
            <person name="Pan Y.S."/>
            <person name="Xia L.Y."/>
            <person name="Li J."/>
            <person name="Zhao F."/>
            <person name="Cao W.C."/>
        </authorList>
    </citation>
    <scope>NUCLEOTIDE SEQUENCE</scope>
    <source>
        <strain evidence="2">Rsan-2018</strain>
    </source>
</reference>
<gene>
    <name evidence="2" type="ORF">HPB52_000886</name>
</gene>
<dbReference type="Proteomes" id="UP000821837">
    <property type="component" value="Unassembled WGS sequence"/>
</dbReference>
<accession>A0A9D4PUQ7</accession>
<organism evidence="2 3">
    <name type="scientific">Rhipicephalus sanguineus</name>
    <name type="common">Brown dog tick</name>
    <name type="synonym">Ixodes sanguineus</name>
    <dbReference type="NCBI Taxonomy" id="34632"/>
    <lineage>
        <taxon>Eukaryota</taxon>
        <taxon>Metazoa</taxon>
        <taxon>Ecdysozoa</taxon>
        <taxon>Arthropoda</taxon>
        <taxon>Chelicerata</taxon>
        <taxon>Arachnida</taxon>
        <taxon>Acari</taxon>
        <taxon>Parasitiformes</taxon>
        <taxon>Ixodida</taxon>
        <taxon>Ixodoidea</taxon>
        <taxon>Ixodidae</taxon>
        <taxon>Rhipicephalinae</taxon>
        <taxon>Rhipicephalus</taxon>
        <taxon>Rhipicephalus</taxon>
    </lineage>
</organism>
<comment type="caution">
    <text evidence="2">The sequence shown here is derived from an EMBL/GenBank/DDBJ whole genome shotgun (WGS) entry which is preliminary data.</text>
</comment>